<dbReference type="EMBL" id="JAKJSC010000001">
    <property type="protein sequence ID" value="MDE5418514.1"/>
    <property type="molecule type" value="Genomic_DNA"/>
</dbReference>
<proteinExistence type="predicted"/>
<feature type="domain" description="Acetyl xylan esterase" evidence="1">
    <location>
        <begin position="267"/>
        <end position="560"/>
    </location>
</feature>
<dbReference type="Pfam" id="PF05448">
    <property type="entry name" value="AXE1"/>
    <property type="match status" value="1"/>
</dbReference>
<dbReference type="PANTHER" id="PTHR40111:SF1">
    <property type="entry name" value="CEPHALOSPORIN-C DEACETYLASE"/>
    <property type="match status" value="1"/>
</dbReference>
<dbReference type="SUPFAM" id="SSF53474">
    <property type="entry name" value="alpha/beta-Hydrolases"/>
    <property type="match status" value="1"/>
</dbReference>
<dbReference type="Gene3D" id="3.40.50.1820">
    <property type="entry name" value="alpha/beta hydrolase"/>
    <property type="match status" value="1"/>
</dbReference>
<dbReference type="InterPro" id="IPR008391">
    <property type="entry name" value="AXE1_dom"/>
</dbReference>
<gene>
    <name evidence="2" type="ORF">L3049_10890</name>
</gene>
<dbReference type="RefSeq" id="WP_275109839.1">
    <property type="nucleotide sequence ID" value="NZ_JAKJSC010000001.1"/>
</dbReference>
<dbReference type="InterPro" id="IPR029058">
    <property type="entry name" value="AB_hydrolase_fold"/>
</dbReference>
<keyword evidence="3" id="KW-1185">Reference proteome</keyword>
<dbReference type="InterPro" id="IPR039069">
    <property type="entry name" value="CE7"/>
</dbReference>
<comment type="caution">
    <text evidence="2">The sequence shown here is derived from an EMBL/GenBank/DDBJ whole genome shotgun (WGS) entry which is preliminary data.</text>
</comment>
<organism evidence="2 3">
    <name type="scientific">Paralabilibaculum antarcticum</name>
    <dbReference type="NCBI Taxonomy" id="2912572"/>
    <lineage>
        <taxon>Bacteria</taxon>
        <taxon>Pseudomonadati</taxon>
        <taxon>Bacteroidota</taxon>
        <taxon>Bacteroidia</taxon>
        <taxon>Marinilabiliales</taxon>
        <taxon>Marinifilaceae</taxon>
        <taxon>Paralabilibaculum</taxon>
    </lineage>
</organism>
<evidence type="ECO:0000259" key="1">
    <source>
        <dbReference type="Pfam" id="PF05448"/>
    </source>
</evidence>
<evidence type="ECO:0000313" key="2">
    <source>
        <dbReference type="EMBL" id="MDE5418514.1"/>
    </source>
</evidence>
<protein>
    <submittedName>
        <fullName evidence="2">Acetylxylan esterase</fullName>
    </submittedName>
</protein>
<name>A0ABT5VW24_9BACT</name>
<accession>A0ABT5VW24</accession>
<reference evidence="2 3" key="1">
    <citation type="submission" date="2022-01" db="EMBL/GenBank/DDBJ databases">
        <title>Labilibaculum sp. nov, a marine bacterium isolated from Antarctica.</title>
        <authorList>
            <person name="Dai W."/>
        </authorList>
    </citation>
    <scope>NUCLEOTIDE SEQUENCE [LARGE SCALE GENOMIC DNA]</scope>
    <source>
        <strain evidence="2 3">DW002</strain>
    </source>
</reference>
<sequence length="564" mass="64075">MRKKIELVILFLSLNLISLSAQNLIPLKWTLSFGNESIPKEISNVNLLLSWERQGFSYLNTLGELRTEFQISQLDSCENFTLEISLRLNVQDILINEKYIGGNISNEFKWSPNPNYKTSKFIVPASYLHFNKENTIAIRVSNFSYTGGKSHNSVRLYSGEELQEPTIQLSFESPEHLFRENEELQFSVDTETDSDGLLNVLLRNDFMDTICSRNIQVKKGLIFTKIDLSNENLLPGFYEVMASLKNDGYVGTVGWFAVSPTKIEDSSAALHDFDEFWNAALKELSLVEADFKMSKANYLCTEKRDAYIIEMHSIDSALIRCYFFAPKKKGTYAAILNLPGYGYGFEHLDEFLNNEEDVIELALCVRGHGISKDAFTPDSGTGFMGHQIGNKEKSAYRKIYMDCIRAVEFLMSRDEVDKTKIGVFGGSQGGGLALMTAGLANKHISACAYFDPFPCDLMNHIEIRKMLKGEINNFLACYNHSYTFADALHTLEYLDAKHFAEKIKAPTLYLTGLFDDDCPSRLGFSAYNKIKAPKEFKILPNDSHIGESNYKKEAMNFFKKQFQY</sequence>
<dbReference type="PANTHER" id="PTHR40111">
    <property type="entry name" value="CEPHALOSPORIN-C DEACETYLASE"/>
    <property type="match status" value="1"/>
</dbReference>
<dbReference type="Proteomes" id="UP001528920">
    <property type="component" value="Unassembled WGS sequence"/>
</dbReference>
<evidence type="ECO:0000313" key="3">
    <source>
        <dbReference type="Proteomes" id="UP001528920"/>
    </source>
</evidence>